<comment type="similarity">
    <text evidence="9">Belongs to the peptidase M24B family. Eukaryotic-type prolidase subfamily.</text>
</comment>
<dbReference type="Pfam" id="PF05195">
    <property type="entry name" value="AMP_N"/>
    <property type="match status" value="1"/>
</dbReference>
<dbReference type="PANTHER" id="PTHR48480">
    <property type="match status" value="1"/>
</dbReference>
<gene>
    <name evidence="17" type="ORF">AV274_0546</name>
</gene>
<evidence type="ECO:0000259" key="16">
    <source>
        <dbReference type="SMART" id="SM01011"/>
    </source>
</evidence>
<evidence type="ECO:0000256" key="13">
    <source>
        <dbReference type="ARBA" id="ARBA00044284"/>
    </source>
</evidence>
<evidence type="ECO:0000256" key="4">
    <source>
        <dbReference type="ARBA" id="ARBA00022723"/>
    </source>
</evidence>
<keyword evidence="3" id="KW-0645">Protease</keyword>
<feature type="domain" description="Aminopeptidase P N-terminal" evidence="16">
    <location>
        <begin position="10"/>
        <end position="146"/>
    </location>
</feature>
<dbReference type="Proteomes" id="UP000078348">
    <property type="component" value="Unassembled WGS sequence"/>
</dbReference>
<comment type="caution">
    <text evidence="17">The sequence shown here is derived from an EMBL/GenBank/DDBJ whole genome shotgun (WGS) entry which is preliminary data.</text>
</comment>
<dbReference type="GO" id="GO:0006508">
    <property type="term" value="P:proteolysis"/>
    <property type="evidence" value="ECO:0007669"/>
    <property type="project" value="UniProtKB-KW"/>
</dbReference>
<keyword evidence="6" id="KW-0224">Dipeptidase</keyword>
<evidence type="ECO:0000256" key="5">
    <source>
        <dbReference type="ARBA" id="ARBA00022801"/>
    </source>
</evidence>
<evidence type="ECO:0000313" key="18">
    <source>
        <dbReference type="Proteomes" id="UP000078348"/>
    </source>
</evidence>
<keyword evidence="8" id="KW-0464">Manganese</keyword>
<dbReference type="GO" id="GO:0030145">
    <property type="term" value="F:manganese ion binding"/>
    <property type="evidence" value="ECO:0007669"/>
    <property type="project" value="InterPro"/>
</dbReference>
<dbReference type="EC" id="3.4.13.9" evidence="10"/>
<dbReference type="Gene3D" id="3.90.230.10">
    <property type="entry name" value="Creatinase/methionine aminopeptidase superfamily"/>
    <property type="match status" value="2"/>
</dbReference>
<comment type="subunit">
    <text evidence="2">Homodimer.</text>
</comment>
<evidence type="ECO:0000256" key="9">
    <source>
        <dbReference type="ARBA" id="ARBA00043990"/>
    </source>
</evidence>
<dbReference type="SUPFAM" id="SSF53092">
    <property type="entry name" value="Creatinase/prolidase N-terminal domain"/>
    <property type="match status" value="1"/>
</dbReference>
<comment type="cofactor">
    <cofactor evidence="1">
        <name>Mn(2+)</name>
        <dbReference type="ChEBI" id="CHEBI:29035"/>
    </cofactor>
</comment>
<evidence type="ECO:0000256" key="2">
    <source>
        <dbReference type="ARBA" id="ARBA00011738"/>
    </source>
</evidence>
<evidence type="ECO:0000256" key="7">
    <source>
        <dbReference type="ARBA" id="ARBA00023049"/>
    </source>
</evidence>
<evidence type="ECO:0000256" key="3">
    <source>
        <dbReference type="ARBA" id="ARBA00022670"/>
    </source>
</evidence>
<dbReference type="InterPro" id="IPR000994">
    <property type="entry name" value="Pept_M24"/>
</dbReference>
<comment type="catalytic activity">
    <reaction evidence="15">
        <text>Xaa-L-Pro dipeptide + H2O = an L-alpha-amino acid + L-proline</text>
        <dbReference type="Rhea" id="RHEA:76407"/>
        <dbReference type="ChEBI" id="CHEBI:15377"/>
        <dbReference type="ChEBI" id="CHEBI:59869"/>
        <dbReference type="ChEBI" id="CHEBI:60039"/>
        <dbReference type="ChEBI" id="CHEBI:195196"/>
        <dbReference type="EC" id="3.4.13.9"/>
    </reaction>
</comment>
<keyword evidence="7" id="KW-0482">Metalloprotease</keyword>
<keyword evidence="18" id="KW-1185">Reference proteome</keyword>
<dbReference type="Pfam" id="PF00557">
    <property type="entry name" value="Peptidase_M24"/>
    <property type="match status" value="1"/>
</dbReference>
<organism evidence="17 18">
    <name type="scientific">Blastocystis sp. subtype 1 (strain ATCC 50177 / NandII)</name>
    <dbReference type="NCBI Taxonomy" id="478820"/>
    <lineage>
        <taxon>Eukaryota</taxon>
        <taxon>Sar</taxon>
        <taxon>Stramenopiles</taxon>
        <taxon>Bigyra</taxon>
        <taxon>Opalozoa</taxon>
        <taxon>Opalinata</taxon>
        <taxon>Blastocystidae</taxon>
        <taxon>Blastocystis</taxon>
    </lineage>
</organism>
<dbReference type="InterPro" id="IPR036005">
    <property type="entry name" value="Creatinase/aminopeptidase-like"/>
</dbReference>
<evidence type="ECO:0000256" key="6">
    <source>
        <dbReference type="ARBA" id="ARBA00022997"/>
    </source>
</evidence>
<proteinExistence type="inferred from homology"/>
<protein>
    <recommendedName>
        <fullName evidence="11">Xaa-Pro dipeptidase</fullName>
        <ecNumber evidence="10">3.4.13.9</ecNumber>
    </recommendedName>
    <alternativeName>
        <fullName evidence="14">Imidodipeptidase</fullName>
    </alternativeName>
    <alternativeName>
        <fullName evidence="12">Peptidase D</fullName>
    </alternativeName>
    <alternativeName>
        <fullName evidence="13">Proline dipeptidase</fullName>
    </alternativeName>
</protein>
<dbReference type="SUPFAM" id="SSF55920">
    <property type="entry name" value="Creatinase/aminopeptidase"/>
    <property type="match status" value="2"/>
</dbReference>
<accession>A0A196SND8</accession>
<dbReference type="GO" id="GO:0070006">
    <property type="term" value="F:metalloaminopeptidase activity"/>
    <property type="evidence" value="ECO:0007669"/>
    <property type="project" value="InterPro"/>
</dbReference>
<name>A0A196SND8_BLAHN</name>
<dbReference type="AlphaFoldDB" id="A0A196SND8"/>
<dbReference type="SMART" id="SM01011">
    <property type="entry name" value="AMP_N"/>
    <property type="match status" value="1"/>
</dbReference>
<keyword evidence="4" id="KW-0479">Metal-binding</keyword>
<dbReference type="GO" id="GO:0102009">
    <property type="term" value="F:proline dipeptidase activity"/>
    <property type="evidence" value="ECO:0007669"/>
    <property type="project" value="UniProtKB-EC"/>
</dbReference>
<dbReference type="Gene3D" id="3.40.350.10">
    <property type="entry name" value="Creatinase/prolidase N-terminal domain"/>
    <property type="match status" value="1"/>
</dbReference>
<dbReference type="OrthoDB" id="10261878at2759"/>
<dbReference type="PANTHER" id="PTHR48480:SF2">
    <property type="entry name" value="PEPTIDASE D"/>
    <property type="match status" value="1"/>
</dbReference>
<evidence type="ECO:0000256" key="15">
    <source>
        <dbReference type="ARBA" id="ARBA00048994"/>
    </source>
</evidence>
<dbReference type="InterPro" id="IPR029149">
    <property type="entry name" value="Creatin/AminoP/Spt16_N"/>
</dbReference>
<dbReference type="EMBL" id="LXWW01000020">
    <property type="protein sequence ID" value="OAO17712.1"/>
    <property type="molecule type" value="Genomic_DNA"/>
</dbReference>
<dbReference type="InterPro" id="IPR007865">
    <property type="entry name" value="Aminopep_P_N"/>
</dbReference>
<evidence type="ECO:0000313" key="17">
    <source>
        <dbReference type="EMBL" id="OAO17712.1"/>
    </source>
</evidence>
<evidence type="ECO:0000256" key="11">
    <source>
        <dbReference type="ARBA" id="ARBA00044141"/>
    </source>
</evidence>
<evidence type="ECO:0000256" key="8">
    <source>
        <dbReference type="ARBA" id="ARBA00023211"/>
    </source>
</evidence>
<evidence type="ECO:0000256" key="10">
    <source>
        <dbReference type="ARBA" id="ARBA00044051"/>
    </source>
</evidence>
<evidence type="ECO:0000256" key="1">
    <source>
        <dbReference type="ARBA" id="ARBA00001936"/>
    </source>
</evidence>
<evidence type="ECO:0000256" key="14">
    <source>
        <dbReference type="ARBA" id="ARBA00044351"/>
    </source>
</evidence>
<keyword evidence="5" id="KW-0378">Hydrolase</keyword>
<sequence>MAGVFKPFKIDMSMYKEIRSNVIDKLISYAGAKHGIAFLEGGHQTTRYEADTDILFRQDSKFHYLFGVKEPDFFAAIETDTKKAILFIPHLPADFAVWMGPINPPSYYKDLYEVDEVLYTDDIPAYFEKFAPEVVYVTKGQNSDSGNYAVPAHFDGIEKYTIEEVSLFKAITECRVIKTPKEIEIYRYVCKIGAQAHLDNMAALEPEMYESQIESVFLHSNYFKGGCRHVSFIPICASGRNSSILHYGHAGAPNDRLMKDGDWLLMDMGSEYKNDEKLNKFINWDVLMEKYYPIGGCRIECDVLITKDGSEDLTPAPRTVKDIEAVYKGEITSVDQIKSFL</sequence>
<reference evidence="17 18" key="1">
    <citation type="submission" date="2016-05" db="EMBL/GenBank/DDBJ databases">
        <title>Nuclear genome of Blastocystis sp. subtype 1 NandII.</title>
        <authorList>
            <person name="Gentekaki E."/>
            <person name="Curtis B."/>
            <person name="Stairs C."/>
            <person name="Eme L."/>
            <person name="Herman E."/>
            <person name="Klimes V."/>
            <person name="Arias M.C."/>
            <person name="Elias M."/>
            <person name="Hilliou F."/>
            <person name="Klute M."/>
            <person name="Malik S.-B."/>
            <person name="Pightling A."/>
            <person name="Rachubinski R."/>
            <person name="Salas D."/>
            <person name="Schlacht A."/>
            <person name="Suga H."/>
            <person name="Archibald J."/>
            <person name="Ball S.G."/>
            <person name="Clark G."/>
            <person name="Dacks J."/>
            <person name="Van Der Giezen M."/>
            <person name="Tsaousis A."/>
            <person name="Roger A."/>
        </authorList>
    </citation>
    <scope>NUCLEOTIDE SEQUENCE [LARGE SCALE GENOMIC DNA]</scope>
    <source>
        <strain evidence="18">ATCC 50177 / NandII</strain>
    </source>
</reference>
<dbReference type="STRING" id="478820.A0A196SND8"/>
<evidence type="ECO:0000256" key="12">
    <source>
        <dbReference type="ARBA" id="ARBA00044252"/>
    </source>
</evidence>
<dbReference type="InterPro" id="IPR052433">
    <property type="entry name" value="X-Pro_dipept-like"/>
</dbReference>